<dbReference type="PROSITE" id="PS51257">
    <property type="entry name" value="PROKAR_LIPOPROTEIN"/>
    <property type="match status" value="1"/>
</dbReference>
<evidence type="ECO:0000313" key="4">
    <source>
        <dbReference type="Proteomes" id="UP000078503"/>
    </source>
</evidence>
<evidence type="ECO:0008006" key="5">
    <source>
        <dbReference type="Google" id="ProtNLM"/>
    </source>
</evidence>
<comment type="caution">
    <text evidence="3">The sequence shown here is derived from an EMBL/GenBank/DDBJ whole genome shotgun (WGS) entry which is preliminary data.</text>
</comment>
<proteinExistence type="predicted"/>
<dbReference type="PANTHER" id="PTHR44103">
    <property type="entry name" value="PROPROTEIN CONVERTASE P"/>
    <property type="match status" value="1"/>
</dbReference>
<gene>
    <name evidence="3" type="ORF">A3K86_18870</name>
</gene>
<keyword evidence="1 2" id="KW-0732">Signal</keyword>
<keyword evidence="4" id="KW-1185">Reference proteome</keyword>
<dbReference type="STRING" id="858640.A3K86_18870"/>
<dbReference type="EMBL" id="LVHF01000033">
    <property type="protein sequence ID" value="OAN11039.1"/>
    <property type="molecule type" value="Genomic_DNA"/>
</dbReference>
<protein>
    <recommendedName>
        <fullName evidence="5">VCBS repeat-containing protein</fullName>
    </recommendedName>
</protein>
<accession>A0A178K133</accession>
<dbReference type="RefSeq" id="WP_068335035.1">
    <property type="nucleotide sequence ID" value="NZ_LVHF01000033.1"/>
</dbReference>
<sequence length="845" mass="91464">MKPKKIGTWLVSLAVSAALAGCNGSASDQPTTNETPKAVINTQFAATYLQTLQSSQASGYALTKSANSQNPVLSAAKNASKEVSYKGTLRITNRNQPDDVKDYDWPITQKADGTVQSHRALSLKPGVYDLLLIVEDHKGHQYLAESLGQEIEDNEQPELEFVLKPNMGETITDLDFAHYVSYLNFSFTAEELASLVEPQFGLTINSDDERVFTINKETGLTEVVLNVQPGEYTMALKLYDGDLMVGKNENDTTLNIVEGSDAKMDVIPLQADVTIKLDELKDLGEFTFSVPSEIVKEVGDESQVALIVRMASSDNDELIHEQQLDVMSDNQGGYYAKGVFETKGYTDVTATMSFHHANEAAEQFNTVPYAKCASELDISLNQSSGCKLTLKREGVITSHIKGTMHLNVLTKDLQAASGASVYLNGELVGITGKSLSPGSLKVHVIGGEYQVKATKEKNVALETVTVKPLEVVNQALYLQRDPNLGTGNFVEQQVVSDYNHFGPNLVIAADFNGNGSKELLMSGSPGYRIGVMQEDGMYGFEDYKLGNYSNRYVDVGDINGDNALDFLVADSDDKGNVRVFINDKKGNFSQSSLVHEGTSIPTAKFADITGDGHLDIVLHATQIDEIIILSNDGQGQYLEVLPRLEGKTNASKPDLIAVHDMNGDGHLDIVYAGAGTYSDGIVYLNDGKGQFQQTVPLWDNEYMRSSSAVAVGDLNADGFPDVVVTDAASNRLFINNGASQLAFSENSQILGSGGASAILSDVNSDGHLDVLLMQDIPRASTLFQNEGNGHFLFQGELVDQSGFTTQSSLYTSDLDGDGDEDLVVLGHDNKVPFSVGARIYHNTPH</sequence>
<dbReference type="InterPro" id="IPR013517">
    <property type="entry name" value="FG-GAP"/>
</dbReference>
<dbReference type="AlphaFoldDB" id="A0A178K133"/>
<feature type="chain" id="PRO_5008089873" description="VCBS repeat-containing protein" evidence="2">
    <location>
        <begin position="21"/>
        <end position="845"/>
    </location>
</feature>
<dbReference type="PANTHER" id="PTHR44103:SF1">
    <property type="entry name" value="PROPROTEIN CONVERTASE P"/>
    <property type="match status" value="1"/>
</dbReference>
<reference evidence="3 4" key="1">
    <citation type="submission" date="2016-03" db="EMBL/GenBank/DDBJ databases">
        <title>Photobacterium proteolyticum sp. nov. a protease producing bacterium isolated from ocean sediments of Laizhou Bay.</title>
        <authorList>
            <person name="Li Y."/>
        </authorList>
    </citation>
    <scope>NUCLEOTIDE SEQUENCE [LARGE SCALE GENOMIC DNA]</scope>
    <source>
        <strain evidence="3 4">R-40508</strain>
    </source>
</reference>
<dbReference type="Gene3D" id="2.130.10.130">
    <property type="entry name" value="Integrin alpha, N-terminal"/>
    <property type="match status" value="2"/>
</dbReference>
<dbReference type="InterPro" id="IPR028994">
    <property type="entry name" value="Integrin_alpha_N"/>
</dbReference>
<dbReference type="Proteomes" id="UP000078503">
    <property type="component" value="Unassembled WGS sequence"/>
</dbReference>
<dbReference type="SUPFAM" id="SSF69318">
    <property type="entry name" value="Integrin alpha N-terminal domain"/>
    <property type="match status" value="1"/>
</dbReference>
<evidence type="ECO:0000256" key="2">
    <source>
        <dbReference type="SAM" id="SignalP"/>
    </source>
</evidence>
<dbReference type="Pfam" id="PF13517">
    <property type="entry name" value="FG-GAP_3"/>
    <property type="match status" value="3"/>
</dbReference>
<evidence type="ECO:0000313" key="3">
    <source>
        <dbReference type="EMBL" id="OAN11039.1"/>
    </source>
</evidence>
<evidence type="ECO:0000256" key="1">
    <source>
        <dbReference type="ARBA" id="ARBA00022729"/>
    </source>
</evidence>
<name>A0A178K133_9GAMM</name>
<feature type="signal peptide" evidence="2">
    <location>
        <begin position="1"/>
        <end position="20"/>
    </location>
</feature>
<organism evidence="3 4">
    <name type="scientific">Photobacterium jeanii</name>
    <dbReference type="NCBI Taxonomy" id="858640"/>
    <lineage>
        <taxon>Bacteria</taxon>
        <taxon>Pseudomonadati</taxon>
        <taxon>Pseudomonadota</taxon>
        <taxon>Gammaproteobacteria</taxon>
        <taxon>Vibrionales</taxon>
        <taxon>Vibrionaceae</taxon>
        <taxon>Photobacterium</taxon>
    </lineage>
</organism>